<evidence type="ECO:0000313" key="3">
    <source>
        <dbReference type="Proteomes" id="UP000037660"/>
    </source>
</evidence>
<dbReference type="SUPFAM" id="SSF51735">
    <property type="entry name" value="NAD(P)-binding Rossmann-fold domains"/>
    <property type="match status" value="1"/>
</dbReference>
<comment type="caution">
    <text evidence="2">The sequence shown here is derived from an EMBL/GenBank/DDBJ whole genome shotgun (WGS) entry which is preliminary data.</text>
</comment>
<dbReference type="EMBL" id="BBYR01000051">
    <property type="protein sequence ID" value="GAP37597.1"/>
    <property type="molecule type" value="Genomic_DNA"/>
</dbReference>
<dbReference type="CDD" id="cd05271">
    <property type="entry name" value="NDUFA9_like_SDR_a"/>
    <property type="match status" value="1"/>
</dbReference>
<name>A0A0K8P4L2_PISS1</name>
<dbReference type="STRING" id="1547922.ISF6_3542"/>
<protein>
    <submittedName>
        <fullName evidence="2">NAD-dependent epimerase/dehydratase</fullName>
    </submittedName>
</protein>
<dbReference type="RefSeq" id="WP_231638196.1">
    <property type="nucleotide sequence ID" value="NZ_BBYR01000051.1"/>
</dbReference>
<dbReference type="InterPro" id="IPR051207">
    <property type="entry name" value="ComplexI_NDUFA9_subunit"/>
</dbReference>
<reference evidence="3" key="1">
    <citation type="submission" date="2015-07" db="EMBL/GenBank/DDBJ databases">
        <title>Discovery of a poly(ethylene terephthalate assimilation.</title>
        <authorList>
            <person name="Yoshida S."/>
            <person name="Hiraga K."/>
            <person name="Takehana T."/>
            <person name="Taniguchi I."/>
            <person name="Yamaji H."/>
            <person name="Maeda Y."/>
            <person name="Toyohara K."/>
            <person name="Miyamoto K."/>
            <person name="Kimura Y."/>
            <person name="Oda K."/>
        </authorList>
    </citation>
    <scope>NUCLEOTIDE SEQUENCE [LARGE SCALE GENOMIC DNA]</scope>
    <source>
        <strain evidence="3">NBRC 110686 / TISTR 2288 / 201-F6</strain>
    </source>
</reference>
<dbReference type="PANTHER" id="PTHR12126">
    <property type="entry name" value="NADH-UBIQUINONE OXIDOREDUCTASE 39 KDA SUBUNIT-RELATED"/>
    <property type="match status" value="1"/>
</dbReference>
<dbReference type="Proteomes" id="UP000037660">
    <property type="component" value="Unassembled WGS sequence"/>
</dbReference>
<dbReference type="GO" id="GO:0044877">
    <property type="term" value="F:protein-containing complex binding"/>
    <property type="evidence" value="ECO:0007669"/>
    <property type="project" value="TreeGrafter"/>
</dbReference>
<keyword evidence="3" id="KW-1185">Reference proteome</keyword>
<dbReference type="PANTHER" id="PTHR12126:SF11">
    <property type="entry name" value="NADH DEHYDROGENASE [UBIQUINONE] 1 ALPHA SUBCOMPLEX SUBUNIT 9, MITOCHONDRIAL"/>
    <property type="match status" value="1"/>
</dbReference>
<sequence>MIPPEGPRRILVLGGSGFVGRSVCERLVARSGGAGGAITVPSRRPQRAAHLRHLPTLALPAADLRDDATLAALVAGHDAVIHLVAILHGSAAQFHAVHAELPRRLAAACRAQGVRRLLHVSALGVAPDAPSDYLRSKAAGEAALLAAGLDLTIFRPSVIFGAADRFMNTFARLQSLAPVVPLAGASARFQPVWVEDVAAAIVAALDRPETIGRTYECAGPAEFTLAELVRLAGTWAGHPRPVFGLPDGIAGLQARLMECLPGEPLLSRDNLRSMQVPNVATGTLPGLAALGIDPADLRGVMADHLDGRVGPARLDRLRAPGGKRAR</sequence>
<evidence type="ECO:0000313" key="2">
    <source>
        <dbReference type="EMBL" id="GAP37597.1"/>
    </source>
</evidence>
<evidence type="ECO:0000259" key="1">
    <source>
        <dbReference type="Pfam" id="PF01370"/>
    </source>
</evidence>
<dbReference type="Gene3D" id="3.40.50.720">
    <property type="entry name" value="NAD(P)-binding Rossmann-like Domain"/>
    <property type="match status" value="1"/>
</dbReference>
<organism evidence="2 3">
    <name type="scientific">Piscinibacter sakaiensis</name>
    <name type="common">Ideonella sakaiensis</name>
    <dbReference type="NCBI Taxonomy" id="1547922"/>
    <lineage>
        <taxon>Bacteria</taxon>
        <taxon>Pseudomonadati</taxon>
        <taxon>Pseudomonadota</taxon>
        <taxon>Betaproteobacteria</taxon>
        <taxon>Burkholderiales</taxon>
        <taxon>Sphaerotilaceae</taxon>
        <taxon>Piscinibacter</taxon>
    </lineage>
</organism>
<dbReference type="AlphaFoldDB" id="A0A0K8P4L2"/>
<feature type="domain" description="NAD-dependent epimerase/dehydratase" evidence="1">
    <location>
        <begin position="10"/>
        <end position="217"/>
    </location>
</feature>
<reference evidence="2 3" key="2">
    <citation type="journal article" date="2016" name="Science">
        <title>A bacterium that degrades and assimilates poly(ethylene terephthalate).</title>
        <authorList>
            <person name="Yoshida S."/>
            <person name="Hiraga K."/>
            <person name="Takehana T."/>
            <person name="Taniguchi I."/>
            <person name="Yamaji H."/>
            <person name="Maeda Y."/>
            <person name="Toyohara K."/>
            <person name="Miyamoto K."/>
            <person name="Kimura Y."/>
            <person name="Oda K."/>
        </authorList>
    </citation>
    <scope>NUCLEOTIDE SEQUENCE [LARGE SCALE GENOMIC DNA]</scope>
    <source>
        <strain evidence="3">NBRC 110686 / TISTR 2288 / 201-F6</strain>
    </source>
</reference>
<dbReference type="InterPro" id="IPR036291">
    <property type="entry name" value="NAD(P)-bd_dom_sf"/>
</dbReference>
<accession>A0A0K8P4L2</accession>
<dbReference type="Pfam" id="PF01370">
    <property type="entry name" value="Epimerase"/>
    <property type="match status" value="1"/>
</dbReference>
<dbReference type="InterPro" id="IPR001509">
    <property type="entry name" value="Epimerase_deHydtase"/>
</dbReference>
<proteinExistence type="predicted"/>
<gene>
    <name evidence="2" type="ORF">ISF6_3542</name>
</gene>